<evidence type="ECO:0000256" key="4">
    <source>
        <dbReference type="ARBA" id="ARBA00023136"/>
    </source>
</evidence>
<feature type="domain" description="Major facilitator superfamily (MFS) profile" evidence="6">
    <location>
        <begin position="27"/>
        <end position="421"/>
    </location>
</feature>
<keyword evidence="3 5" id="KW-1133">Transmembrane helix</keyword>
<feature type="transmembrane region" description="Helical" evidence="5">
    <location>
        <begin position="400"/>
        <end position="418"/>
    </location>
</feature>
<name>A0A6N4VDS2_9MYCO</name>
<dbReference type="AlphaFoldDB" id="A0A6N4VDS2"/>
<dbReference type="KEGG" id="mpof:MPOR_49580"/>
<feature type="transmembrane region" description="Helical" evidence="5">
    <location>
        <begin position="305"/>
        <end position="327"/>
    </location>
</feature>
<dbReference type="Pfam" id="PF07690">
    <property type="entry name" value="MFS_1"/>
    <property type="match status" value="1"/>
</dbReference>
<feature type="transmembrane region" description="Helical" evidence="5">
    <location>
        <begin position="187"/>
        <end position="209"/>
    </location>
</feature>
<keyword evidence="8" id="KW-1185">Reference proteome</keyword>
<comment type="subcellular location">
    <subcellularLocation>
        <location evidence="1">Cell membrane</location>
        <topology evidence="1">Multi-pass membrane protein</topology>
    </subcellularLocation>
</comment>
<dbReference type="Pfam" id="PF00083">
    <property type="entry name" value="Sugar_tr"/>
    <property type="match status" value="1"/>
</dbReference>
<dbReference type="Proteomes" id="UP000466785">
    <property type="component" value="Chromosome"/>
</dbReference>
<evidence type="ECO:0000259" key="6">
    <source>
        <dbReference type="PROSITE" id="PS50850"/>
    </source>
</evidence>
<feature type="transmembrane region" description="Helical" evidence="5">
    <location>
        <begin position="64"/>
        <end position="82"/>
    </location>
</feature>
<gene>
    <name evidence="7" type="primary">ydeG</name>
    <name evidence="7" type="ORF">MPOR_49580</name>
</gene>
<evidence type="ECO:0000256" key="5">
    <source>
        <dbReference type="SAM" id="Phobius"/>
    </source>
</evidence>
<keyword evidence="2 5" id="KW-0812">Transmembrane</keyword>
<dbReference type="PANTHER" id="PTHR23534:SF1">
    <property type="entry name" value="MAJOR FACILITATOR SUPERFAMILY PROTEIN"/>
    <property type="match status" value="1"/>
</dbReference>
<feature type="transmembrane region" description="Helical" evidence="5">
    <location>
        <begin position="28"/>
        <end position="52"/>
    </location>
</feature>
<protein>
    <submittedName>
        <fullName evidence="7">Putative MFS-type transporter YdeG</fullName>
    </submittedName>
</protein>
<keyword evidence="4 5" id="KW-0472">Membrane</keyword>
<dbReference type="SUPFAM" id="SSF103473">
    <property type="entry name" value="MFS general substrate transporter"/>
    <property type="match status" value="1"/>
</dbReference>
<feature type="transmembrane region" description="Helical" evidence="5">
    <location>
        <begin position="120"/>
        <end position="141"/>
    </location>
</feature>
<dbReference type="EMBL" id="AP022570">
    <property type="protein sequence ID" value="BBX53932.1"/>
    <property type="molecule type" value="Genomic_DNA"/>
</dbReference>
<organism evidence="7 8">
    <name type="scientific">Mycolicibacterium poriferae</name>
    <dbReference type="NCBI Taxonomy" id="39694"/>
    <lineage>
        <taxon>Bacteria</taxon>
        <taxon>Bacillati</taxon>
        <taxon>Actinomycetota</taxon>
        <taxon>Actinomycetes</taxon>
        <taxon>Mycobacteriales</taxon>
        <taxon>Mycobacteriaceae</taxon>
        <taxon>Mycolicibacterium</taxon>
    </lineage>
</organism>
<dbReference type="PANTHER" id="PTHR23534">
    <property type="entry name" value="MFS PERMEASE"/>
    <property type="match status" value="1"/>
</dbReference>
<evidence type="ECO:0000256" key="1">
    <source>
        <dbReference type="ARBA" id="ARBA00004651"/>
    </source>
</evidence>
<feature type="transmembrane region" description="Helical" evidence="5">
    <location>
        <begin position="153"/>
        <end position="175"/>
    </location>
</feature>
<sequence>MSTTDGAPDAANTAGGLDHVARVQKRTLTVLVFAQVCSGAGLAAGITVGALLAQDMLDSTGWSGLPSALFTFGSAGAALAVGRLSQRWGRRPGLAAGYAAGAIGSLGIVAAAVLDNVALLFVALLVYGSGTATNLQARYAGADLADPDHRARAISTVLVATTLGAVAGPNLVGVLGDVAAAIDVPRLAGPFLLAALAYGSAAAVIVTWLRPDPLMLAASLPKPDVGGVPDGKDGEGPASLNRAAVVAGAVGMVVTQLVMVAIMTMTPVHMQHHHHPLSAAGLVISIHVAAMYLPAPISGALVDRFGVTVVGFLAAAVLAAAGLTAAFAPPQSVPLLAVALALLGFGWSLGLVAGTTAITNNTPVATRARTQGTVDVFIALAGAGGGLASGFIVAAAGFTWLAVLGAIVAVVIAPAVLLRRR</sequence>
<feature type="transmembrane region" description="Helical" evidence="5">
    <location>
        <begin position="333"/>
        <end position="353"/>
    </location>
</feature>
<proteinExistence type="predicted"/>
<feature type="transmembrane region" description="Helical" evidence="5">
    <location>
        <begin position="374"/>
        <end position="394"/>
    </location>
</feature>
<reference evidence="7 8" key="1">
    <citation type="journal article" date="2019" name="Emerg. Microbes Infect.">
        <title>Comprehensive subspecies identification of 175 nontuberculous mycobacteria species based on 7547 genomic profiles.</title>
        <authorList>
            <person name="Matsumoto Y."/>
            <person name="Kinjo T."/>
            <person name="Motooka D."/>
            <person name="Nabeya D."/>
            <person name="Jung N."/>
            <person name="Uechi K."/>
            <person name="Horii T."/>
            <person name="Iida T."/>
            <person name="Fujita J."/>
            <person name="Nakamura S."/>
        </authorList>
    </citation>
    <scope>NUCLEOTIDE SEQUENCE [LARGE SCALE GENOMIC DNA]</scope>
    <source>
        <strain evidence="7 8">JCM 12603</strain>
    </source>
</reference>
<evidence type="ECO:0000313" key="8">
    <source>
        <dbReference type="Proteomes" id="UP000466785"/>
    </source>
</evidence>
<dbReference type="PROSITE" id="PS50850">
    <property type="entry name" value="MFS"/>
    <property type="match status" value="1"/>
</dbReference>
<evidence type="ECO:0000313" key="7">
    <source>
        <dbReference type="EMBL" id="BBX53932.1"/>
    </source>
</evidence>
<evidence type="ECO:0000256" key="3">
    <source>
        <dbReference type="ARBA" id="ARBA00022989"/>
    </source>
</evidence>
<evidence type="ECO:0000256" key="2">
    <source>
        <dbReference type="ARBA" id="ARBA00022692"/>
    </source>
</evidence>
<dbReference type="InterPro" id="IPR020846">
    <property type="entry name" value="MFS_dom"/>
</dbReference>
<feature type="transmembrane region" description="Helical" evidence="5">
    <location>
        <begin position="275"/>
        <end position="293"/>
    </location>
</feature>
<dbReference type="GO" id="GO:0005886">
    <property type="term" value="C:plasma membrane"/>
    <property type="evidence" value="ECO:0007669"/>
    <property type="project" value="UniProtKB-SubCell"/>
</dbReference>
<feature type="transmembrane region" description="Helical" evidence="5">
    <location>
        <begin position="243"/>
        <end position="263"/>
    </location>
</feature>
<dbReference type="InterPro" id="IPR036259">
    <property type="entry name" value="MFS_trans_sf"/>
</dbReference>
<feature type="transmembrane region" description="Helical" evidence="5">
    <location>
        <begin position="94"/>
        <end position="114"/>
    </location>
</feature>
<dbReference type="Gene3D" id="1.20.1250.20">
    <property type="entry name" value="MFS general substrate transporter like domains"/>
    <property type="match status" value="1"/>
</dbReference>
<dbReference type="InterPro" id="IPR011701">
    <property type="entry name" value="MFS"/>
</dbReference>
<dbReference type="InterPro" id="IPR005828">
    <property type="entry name" value="MFS_sugar_transport-like"/>
</dbReference>
<dbReference type="GO" id="GO:0022857">
    <property type="term" value="F:transmembrane transporter activity"/>
    <property type="evidence" value="ECO:0007669"/>
    <property type="project" value="InterPro"/>
</dbReference>
<accession>A0A6N4VDS2</accession>